<dbReference type="AlphaFoldDB" id="A0A2W2FMW2"/>
<evidence type="ECO:0000313" key="6">
    <source>
        <dbReference type="Proteomes" id="UP000248544"/>
    </source>
</evidence>
<accession>A0A2W2FMW2</accession>
<dbReference type="Pfam" id="PF12705">
    <property type="entry name" value="PDDEXK_1"/>
    <property type="match status" value="1"/>
</dbReference>
<keyword evidence="2" id="KW-0547">Nucleotide-binding</keyword>
<organism evidence="5 6">
    <name type="scientific">Spongiactinospora gelatinilytica</name>
    <dbReference type="NCBI Taxonomy" id="2666298"/>
    <lineage>
        <taxon>Bacteria</taxon>
        <taxon>Bacillati</taxon>
        <taxon>Actinomycetota</taxon>
        <taxon>Actinomycetes</taxon>
        <taxon>Streptosporangiales</taxon>
        <taxon>Streptosporangiaceae</taxon>
        <taxon>Spongiactinospora</taxon>
    </lineage>
</organism>
<dbReference type="Proteomes" id="UP000248544">
    <property type="component" value="Unassembled WGS sequence"/>
</dbReference>
<evidence type="ECO:0000256" key="3">
    <source>
        <dbReference type="ARBA" id="ARBA00023204"/>
    </source>
</evidence>
<evidence type="ECO:0000256" key="2">
    <source>
        <dbReference type="ARBA" id="ARBA00022806"/>
    </source>
</evidence>
<keyword evidence="2" id="KW-0067">ATP-binding</keyword>
<evidence type="ECO:0000259" key="4">
    <source>
        <dbReference type="Pfam" id="PF12705"/>
    </source>
</evidence>
<name>A0A2W2FMW2_9ACTN</name>
<evidence type="ECO:0000256" key="1">
    <source>
        <dbReference type="ARBA" id="ARBA00022763"/>
    </source>
</evidence>
<keyword evidence="3" id="KW-0234">DNA repair</keyword>
<dbReference type="InterPro" id="IPR038726">
    <property type="entry name" value="PDDEXK_AddAB-type"/>
</dbReference>
<gene>
    <name evidence="5" type="ORF">C1I98_25970</name>
</gene>
<comment type="caution">
    <text evidence="5">The sequence shown here is derived from an EMBL/GenBank/DDBJ whole genome shotgun (WGS) entry which is preliminary data.</text>
</comment>
<sequence>MVRFSVVVSTLPMPSGLSGRSDVVRIGLPLLRSEADACAWGRALRARPLLTQAPERSRRKPVQDFFFTPVQSMLDAIEHHGGSMQAVLADDRHTRNCHPVHRAWALDAVPTYLAARARHETAGYPVTLPVTAEWVGLSRLRQPDTRGVVQYERTAWCRRYATRDGSVREIWIPSMGSAKENRSKAEIAAAAAIAATGVPARGSFGEPYRKVENEAVQPQRVRVIGVGLADGKPLVLADWDVEEAVRQFEEHAKERYAAVLDGQALRPGSDCTTCEGLLGCTALPEVPGLLGVPAPRRPRKRRSVSISDLRAYKSCPARFHLTRALYIKDGRTENEAIRRGRAVDAWLNDRHGQDARTPCRNVPLPTELPGLTGAELGPAVRMVEEHRAFCPLDGLPESELVRTQWRLAAYDPVVDVVVIADPDLLYTEAGGWVWRETKTASRRTWEGRSLLREYPQLALAVLLMAAGVPGGDPRRSRIELEILRENGSVCEEFDPFDQATRDEAGEIVAGLAAGWASDETYSPSPGDHCADCEVRRWCTASGEPR</sequence>
<protein>
    <recommendedName>
        <fullName evidence="4">PD-(D/E)XK endonuclease-like domain-containing protein</fullName>
    </recommendedName>
</protein>
<feature type="domain" description="PD-(D/E)XK endonuclease-like" evidence="4">
    <location>
        <begin position="304"/>
        <end position="538"/>
    </location>
</feature>
<reference evidence="5 6" key="1">
    <citation type="submission" date="2018-01" db="EMBL/GenBank/DDBJ databases">
        <title>Draft genome sequence of Sphaerisporangium sp. 7K107.</title>
        <authorList>
            <person name="Sahin N."/>
            <person name="Saygin H."/>
            <person name="Ay H."/>
        </authorList>
    </citation>
    <scope>NUCLEOTIDE SEQUENCE [LARGE SCALE GENOMIC DNA]</scope>
    <source>
        <strain evidence="5 6">7K107</strain>
    </source>
</reference>
<keyword evidence="1" id="KW-0227">DNA damage</keyword>
<evidence type="ECO:0000313" key="5">
    <source>
        <dbReference type="EMBL" id="PZG37101.1"/>
    </source>
</evidence>
<dbReference type="EMBL" id="POUA01000243">
    <property type="protein sequence ID" value="PZG37101.1"/>
    <property type="molecule type" value="Genomic_DNA"/>
</dbReference>
<keyword evidence="2" id="KW-0347">Helicase</keyword>
<keyword evidence="2" id="KW-0378">Hydrolase</keyword>
<keyword evidence="6" id="KW-1185">Reference proteome</keyword>
<dbReference type="GO" id="GO:0004386">
    <property type="term" value="F:helicase activity"/>
    <property type="evidence" value="ECO:0007669"/>
    <property type="project" value="UniProtKB-KW"/>
</dbReference>
<proteinExistence type="predicted"/>
<dbReference type="GO" id="GO:0006281">
    <property type="term" value="P:DNA repair"/>
    <property type="evidence" value="ECO:0007669"/>
    <property type="project" value="UniProtKB-KW"/>
</dbReference>